<dbReference type="EMBL" id="BK015443">
    <property type="protein sequence ID" value="DAE06899.1"/>
    <property type="molecule type" value="Genomic_DNA"/>
</dbReference>
<evidence type="ECO:0000313" key="1">
    <source>
        <dbReference type="EMBL" id="DAE06899.1"/>
    </source>
</evidence>
<name>A0A8S5PK99_9CAUD</name>
<organism evidence="1">
    <name type="scientific">Siphoviridae sp. ctL0q1</name>
    <dbReference type="NCBI Taxonomy" id="2825449"/>
    <lineage>
        <taxon>Viruses</taxon>
        <taxon>Duplodnaviria</taxon>
        <taxon>Heunggongvirae</taxon>
        <taxon>Uroviricota</taxon>
        <taxon>Caudoviricetes</taxon>
    </lineage>
</organism>
<proteinExistence type="predicted"/>
<accession>A0A8S5PK99</accession>
<sequence length="229" mass="26568">MELRNNWYKADNGKHFVLTEKGKKECASYKHKTVGEPVDEYDYEATEWDVGKGYVIETDIPGWTKGLKGYEVVYYREGKYRLLAGNPQVFPTRKAAEAYKKHYKAYSWFNGDLVVAEVKYDGVPLSEPKMYKGKEIVDKEHYFGLDAHEVGEYFAEDMVDFFMNLLPPACMRSDCSQIGDPCSSRIDENGEGRTTYSTFKKVDDGIWEYCEDCFRGENYMHGKDIPYVR</sequence>
<reference evidence="1" key="1">
    <citation type="journal article" date="2021" name="Proc. Natl. Acad. Sci. U.S.A.">
        <title>A Catalog of Tens of Thousands of Viruses from Human Metagenomes Reveals Hidden Associations with Chronic Diseases.</title>
        <authorList>
            <person name="Tisza M.J."/>
            <person name="Buck C.B."/>
        </authorList>
    </citation>
    <scope>NUCLEOTIDE SEQUENCE</scope>
    <source>
        <strain evidence="1">CtL0q1</strain>
    </source>
</reference>
<protein>
    <submittedName>
        <fullName evidence="1">Uncharacterized protein</fullName>
    </submittedName>
</protein>